<keyword evidence="2" id="KW-1185">Reference proteome</keyword>
<dbReference type="AlphaFoldDB" id="A0AAN8X4B3"/>
<evidence type="ECO:0000313" key="2">
    <source>
        <dbReference type="Proteomes" id="UP001381693"/>
    </source>
</evidence>
<organism evidence="1 2">
    <name type="scientific">Halocaridina rubra</name>
    <name type="common">Hawaiian red shrimp</name>
    <dbReference type="NCBI Taxonomy" id="373956"/>
    <lineage>
        <taxon>Eukaryota</taxon>
        <taxon>Metazoa</taxon>
        <taxon>Ecdysozoa</taxon>
        <taxon>Arthropoda</taxon>
        <taxon>Crustacea</taxon>
        <taxon>Multicrustacea</taxon>
        <taxon>Malacostraca</taxon>
        <taxon>Eumalacostraca</taxon>
        <taxon>Eucarida</taxon>
        <taxon>Decapoda</taxon>
        <taxon>Pleocyemata</taxon>
        <taxon>Caridea</taxon>
        <taxon>Atyoidea</taxon>
        <taxon>Atyidae</taxon>
        <taxon>Halocaridina</taxon>
    </lineage>
</organism>
<reference evidence="1 2" key="1">
    <citation type="submission" date="2023-11" db="EMBL/GenBank/DDBJ databases">
        <title>Halocaridina rubra genome assembly.</title>
        <authorList>
            <person name="Smith C."/>
        </authorList>
    </citation>
    <scope>NUCLEOTIDE SEQUENCE [LARGE SCALE GENOMIC DNA]</scope>
    <source>
        <strain evidence="1">EP-1</strain>
        <tissue evidence="1">Whole</tissue>
    </source>
</reference>
<dbReference type="Proteomes" id="UP001381693">
    <property type="component" value="Unassembled WGS sequence"/>
</dbReference>
<dbReference type="InterPro" id="IPR036570">
    <property type="entry name" value="HORMA_dom_sf"/>
</dbReference>
<comment type="caution">
    <text evidence="1">The sequence shown here is derived from an EMBL/GenBank/DDBJ whole genome shotgun (WGS) entry which is preliminary data.</text>
</comment>
<protein>
    <submittedName>
        <fullName evidence="1">Uncharacterized protein</fullName>
    </submittedName>
</protein>
<proteinExistence type="predicted"/>
<dbReference type="Gene3D" id="3.30.900.10">
    <property type="entry name" value="HORMA domain"/>
    <property type="match status" value="1"/>
</dbReference>
<accession>A0AAN8X4B3</accession>
<feature type="non-terminal residue" evidence="1">
    <location>
        <position position="51"/>
    </location>
</feature>
<gene>
    <name evidence="1" type="ORF">SK128_008880</name>
</gene>
<dbReference type="EMBL" id="JAXCGZ010011811">
    <property type="protein sequence ID" value="KAK7074103.1"/>
    <property type="molecule type" value="Genomic_DNA"/>
</dbReference>
<evidence type="ECO:0000313" key="1">
    <source>
        <dbReference type="EMBL" id="KAK7074103.1"/>
    </source>
</evidence>
<name>A0AAN8X4B3_HALRR</name>
<sequence length="51" mass="5721">MSGRHLSSEDRRELARLTKILSQKIVQVVVQSRLGEKALTKSKSPAQGSEW</sequence>